<gene>
    <name evidence="5" type="ORF">PZA18_13910</name>
</gene>
<dbReference type="Pfam" id="PF00550">
    <property type="entry name" value="PP-binding"/>
    <property type="match status" value="1"/>
</dbReference>
<evidence type="ECO:0000256" key="1">
    <source>
        <dbReference type="ARBA" id="ARBA00001957"/>
    </source>
</evidence>
<reference evidence="5" key="1">
    <citation type="submission" date="2023-03" db="EMBL/GenBank/DDBJ databases">
        <title>Chitinimonas shenzhenensis gen. nov., sp. nov., a novel member of family Burkholderiaceae isolated from activated sludge collected in Shen Zhen, China.</title>
        <authorList>
            <person name="Wang X."/>
        </authorList>
    </citation>
    <scope>NUCLEOTIDE SEQUENCE</scope>
    <source>
        <strain evidence="5">DQS-5</strain>
    </source>
</reference>
<evidence type="ECO:0000313" key="5">
    <source>
        <dbReference type="EMBL" id="MDK2125146.1"/>
    </source>
</evidence>
<dbReference type="InterPro" id="IPR009081">
    <property type="entry name" value="PP-bd_ACP"/>
</dbReference>
<dbReference type="InterPro" id="IPR023213">
    <property type="entry name" value="CAT-like_dom_sf"/>
</dbReference>
<keyword evidence="6" id="KW-1185">Reference proteome</keyword>
<dbReference type="PANTHER" id="PTHR45527:SF1">
    <property type="entry name" value="FATTY ACID SYNTHASE"/>
    <property type="match status" value="1"/>
</dbReference>
<dbReference type="InterPro" id="IPR036736">
    <property type="entry name" value="ACP-like_sf"/>
</dbReference>
<organism evidence="5 6">
    <name type="scientific">Parachitinimonas caeni</name>
    <dbReference type="NCBI Taxonomy" id="3031301"/>
    <lineage>
        <taxon>Bacteria</taxon>
        <taxon>Pseudomonadati</taxon>
        <taxon>Pseudomonadota</taxon>
        <taxon>Betaproteobacteria</taxon>
        <taxon>Neisseriales</taxon>
        <taxon>Chitinibacteraceae</taxon>
        <taxon>Parachitinimonas</taxon>
    </lineage>
</organism>
<dbReference type="SUPFAM" id="SSF47336">
    <property type="entry name" value="ACP-like"/>
    <property type="match status" value="1"/>
</dbReference>
<dbReference type="InterPro" id="IPR001242">
    <property type="entry name" value="Condensation_dom"/>
</dbReference>
<dbReference type="SUPFAM" id="SSF56801">
    <property type="entry name" value="Acetyl-CoA synthetase-like"/>
    <property type="match status" value="1"/>
</dbReference>
<dbReference type="InterPro" id="IPR010071">
    <property type="entry name" value="AA_adenyl_dom"/>
</dbReference>
<evidence type="ECO:0000313" key="6">
    <source>
        <dbReference type="Proteomes" id="UP001172778"/>
    </source>
</evidence>
<dbReference type="Pfam" id="PF13193">
    <property type="entry name" value="AMP-binding_C"/>
    <property type="match status" value="1"/>
</dbReference>
<sequence>MKADRPLQRLPLTAAQYGIWLGQQLDPASPAYWTAEIIELSGDLDRSAFKAAVRAVIHHSDALHARVTLTDGTPWQSTDRRPWSLQVIDFSKLAHPEAAAHSWMDARLAQPADLQQGPLFCTALIQLGPCRYWWYLQVHHLALDGFGYGLLTRSVAEHYAALTTAAPTPILRPATLQAVVAEDQHYQQSGPLERDRDFWQQQLAGAPTPVLLAPAQPLAHGVLRHRGQVAAPRFNHWKKAANHIPCDWSHWLLAAIAGWIARQTGQTDLTLGLPAMNRMGSAALAIPCMAMNIVPLRLTVNPHESIRSLAQQVANLMRQIRLHQRYRYEWLRQDLGLTGSTQRLFGAVLNLMPFDRPLEFGALSARVLPVSAGPVEDLAISMAPSPEGLRLDLEANPSAYRPEQLVALHASLLSALEAFADQPEAPMATLLPAPTLPRAQLHGPALTAPPTAVIDALRQQAATRPDQIALEHDGKALSYQQLLVAVQSLAGQLAARGVGGDSRVALLLPRTSQTVVALLAVLWAGAAYLPLDPNGPASRIADVLADARPQLVLTVTEHAALASPLPTLYLDAPSLQTVPALAEPVAIPADGLAYIIYTSGTTGRPNGVLISHAALAHFVASASQRYAASPTDRILQFAPLHFDASVEEIFVALCNGATLVLRNDAMLESLPQFVATCADWRISVLDLPTAFWHELAFYLESSQSPLPTSLRLVIIGGEAALAERVRSWRQSAPATVRLLNTYGPTEATVIATTAELAGPEALDWDGDSVPIGTPLPGVSAVVVDAQLNPVAPGEAGELCLVGGALALGYFEREDVTQRRFVSLHTLPDQPRAYRTGDRALLAADGQLRYLGRLDDEFKISGYRIDPAEVETALLAWPGVREAAVVGQLLAHGNKRLLAFLVVETALPPLAELRAFLAERLPAPALPGVYTAVERLPRNANGKIDRHALRLLPLADTSAEVVATELEQQVMAVWNEVLGFSQLSPASDFFMLGGKSLQAIQLANRLAMALEREVTASMLFRHPTVAALAAALQQAPRRLTQPSGSAQAFDPLLTIQTGTGRPLFCVHPTEGLGWAYFALTRHLPDLPMYALQARGLTETQPACFEEMVSDYVAQIRAVQPQGPYRLLGWSSGGGTAHAMAAELQAAGEQVELLALLDSYPSSAFGNMPEPTERDALQAMLDLTDRPTQPDDPEFSVAEILQRLRGEGSPLRGLPPQQLTRLTATALHTMRLYRQGQTRRYRGSMLLFRASRRTAQAPDWQSWQPLVDGEICVIPVEAGHSTLLTTEPLAVICAALRQNLDEKVGL</sequence>
<dbReference type="RefSeq" id="WP_284101458.1">
    <property type="nucleotide sequence ID" value="NZ_JARRAF010000015.1"/>
</dbReference>
<dbReference type="InterPro" id="IPR029058">
    <property type="entry name" value="AB_hydrolase_fold"/>
</dbReference>
<dbReference type="EMBL" id="JARRAF010000015">
    <property type="protein sequence ID" value="MDK2125146.1"/>
    <property type="molecule type" value="Genomic_DNA"/>
</dbReference>
<dbReference type="CDD" id="cd05930">
    <property type="entry name" value="A_NRPS"/>
    <property type="match status" value="1"/>
</dbReference>
<dbReference type="InterPro" id="IPR006162">
    <property type="entry name" value="Ppantetheine_attach_site"/>
</dbReference>
<dbReference type="InterPro" id="IPR045851">
    <property type="entry name" value="AMP-bd_C_sf"/>
</dbReference>
<dbReference type="InterPro" id="IPR020806">
    <property type="entry name" value="PKS_PP-bd"/>
</dbReference>
<dbReference type="SUPFAM" id="SSF53474">
    <property type="entry name" value="alpha/beta-Hydrolases"/>
    <property type="match status" value="1"/>
</dbReference>
<comment type="caution">
    <text evidence="5">The sequence shown here is derived from an EMBL/GenBank/DDBJ whole genome shotgun (WGS) entry which is preliminary data.</text>
</comment>
<dbReference type="PROSITE" id="PS50075">
    <property type="entry name" value="CARRIER"/>
    <property type="match status" value="1"/>
</dbReference>
<dbReference type="Gene3D" id="2.30.38.10">
    <property type="entry name" value="Luciferase, Domain 3"/>
    <property type="match status" value="1"/>
</dbReference>
<dbReference type="NCBIfam" id="TIGR01733">
    <property type="entry name" value="AA-adenyl-dom"/>
    <property type="match status" value="1"/>
</dbReference>
<dbReference type="InterPro" id="IPR001031">
    <property type="entry name" value="Thioesterase"/>
</dbReference>
<dbReference type="Proteomes" id="UP001172778">
    <property type="component" value="Unassembled WGS sequence"/>
</dbReference>
<dbReference type="Gene3D" id="3.40.50.980">
    <property type="match status" value="2"/>
</dbReference>
<evidence type="ECO:0000256" key="2">
    <source>
        <dbReference type="ARBA" id="ARBA00022450"/>
    </source>
</evidence>
<dbReference type="Pfam" id="PF00975">
    <property type="entry name" value="Thioesterase"/>
    <property type="match status" value="1"/>
</dbReference>
<protein>
    <submittedName>
        <fullName evidence="5">Amino acid adenylation domain-containing protein</fullName>
    </submittedName>
</protein>
<proteinExistence type="predicted"/>
<comment type="cofactor">
    <cofactor evidence="1">
        <name>pantetheine 4'-phosphate</name>
        <dbReference type="ChEBI" id="CHEBI:47942"/>
    </cofactor>
</comment>
<dbReference type="Gene3D" id="3.30.559.30">
    <property type="entry name" value="Nonribosomal peptide synthetase, condensation domain"/>
    <property type="match status" value="1"/>
</dbReference>
<dbReference type="PANTHER" id="PTHR45527">
    <property type="entry name" value="NONRIBOSOMAL PEPTIDE SYNTHETASE"/>
    <property type="match status" value="1"/>
</dbReference>
<keyword evidence="2" id="KW-0596">Phosphopantetheine</keyword>
<dbReference type="Pfam" id="PF00668">
    <property type="entry name" value="Condensation"/>
    <property type="match status" value="1"/>
</dbReference>
<accession>A0ABT7DYJ9</accession>
<dbReference type="Gene3D" id="3.40.50.1820">
    <property type="entry name" value="alpha/beta hydrolase"/>
    <property type="match status" value="1"/>
</dbReference>
<dbReference type="Gene3D" id="3.30.559.10">
    <property type="entry name" value="Chloramphenicol acetyltransferase-like domain"/>
    <property type="match status" value="1"/>
</dbReference>
<dbReference type="Gene3D" id="3.30.300.30">
    <property type="match status" value="1"/>
</dbReference>
<evidence type="ECO:0000256" key="3">
    <source>
        <dbReference type="ARBA" id="ARBA00022553"/>
    </source>
</evidence>
<name>A0ABT7DYJ9_9NEIS</name>
<dbReference type="InterPro" id="IPR020802">
    <property type="entry name" value="TesA-like"/>
</dbReference>
<dbReference type="InterPro" id="IPR000873">
    <property type="entry name" value="AMP-dep_synth/lig_dom"/>
</dbReference>
<dbReference type="SUPFAM" id="SSF52777">
    <property type="entry name" value="CoA-dependent acyltransferases"/>
    <property type="match status" value="2"/>
</dbReference>
<dbReference type="SMART" id="SM00823">
    <property type="entry name" value="PKS_PP"/>
    <property type="match status" value="1"/>
</dbReference>
<dbReference type="Pfam" id="PF00501">
    <property type="entry name" value="AMP-binding"/>
    <property type="match status" value="1"/>
</dbReference>
<feature type="domain" description="Carrier" evidence="4">
    <location>
        <begin position="960"/>
        <end position="1035"/>
    </location>
</feature>
<dbReference type="SMART" id="SM00824">
    <property type="entry name" value="PKS_TE"/>
    <property type="match status" value="1"/>
</dbReference>
<evidence type="ECO:0000259" key="4">
    <source>
        <dbReference type="PROSITE" id="PS50075"/>
    </source>
</evidence>
<dbReference type="InterPro" id="IPR025110">
    <property type="entry name" value="AMP-bd_C"/>
</dbReference>
<dbReference type="PROSITE" id="PS00012">
    <property type="entry name" value="PHOSPHOPANTETHEINE"/>
    <property type="match status" value="1"/>
</dbReference>
<keyword evidence="3" id="KW-0597">Phosphoprotein</keyword>